<evidence type="ECO:0000313" key="4">
    <source>
        <dbReference type="Proteomes" id="UP000198896"/>
    </source>
</evidence>
<accession>A0A1I1ZMD5</accession>
<dbReference type="STRING" id="1123323.SAMN05216245_10440"/>
<dbReference type="PANTHER" id="PTHR48081:SF8">
    <property type="entry name" value="ALPHA_BETA HYDROLASE FOLD-3 DOMAIN-CONTAINING PROTEIN-RELATED"/>
    <property type="match status" value="1"/>
</dbReference>
<sequence>MSIQLTITKLLVRLSGSKRITGLPKDKLLKQIHRRNKLNRFYIPTDGKFLYRDETVRVVGLDGAGGESGLSVSAERLSEAFHCLAICHKNKTGKAVLCVYGGGLLLAPPRMFVGFAKKIAANTGADVWFPYYPLCDEYTIRDSVRMLQEVYAAMCREYEDVRWYGYSSGGALLLLLGAYLNENNNPLPMPEKLILISPGGIPSTEEEWEKMQSLNSKDIMLSAQYMKTIQPLLSHGNTTIPRWMQSCDGADFSGFPETWIYYGTSEVLSAKAAAYDEMLTKAGVKHHLKMAKDMPHCYCATVFFPEAREDYEETMRILRE</sequence>
<dbReference type="OrthoDB" id="1698432at2"/>
<name>A0A1I1ZMD5_9FIRM</name>
<evidence type="ECO:0000259" key="2">
    <source>
        <dbReference type="Pfam" id="PF07859"/>
    </source>
</evidence>
<proteinExistence type="predicted"/>
<evidence type="ECO:0000313" key="3">
    <source>
        <dbReference type="EMBL" id="SFE32984.1"/>
    </source>
</evidence>
<dbReference type="InterPro" id="IPR029058">
    <property type="entry name" value="AB_hydrolase_fold"/>
</dbReference>
<dbReference type="PANTHER" id="PTHR48081">
    <property type="entry name" value="AB HYDROLASE SUPERFAMILY PROTEIN C4A8.06C"/>
    <property type="match status" value="1"/>
</dbReference>
<evidence type="ECO:0000256" key="1">
    <source>
        <dbReference type="ARBA" id="ARBA00022801"/>
    </source>
</evidence>
<dbReference type="RefSeq" id="WP_093913091.1">
    <property type="nucleotide sequence ID" value="NZ_FONL01000004.1"/>
</dbReference>
<dbReference type="EMBL" id="FONL01000004">
    <property type="protein sequence ID" value="SFE32984.1"/>
    <property type="molecule type" value="Genomic_DNA"/>
</dbReference>
<keyword evidence="1" id="KW-0378">Hydrolase</keyword>
<dbReference type="GO" id="GO:0016787">
    <property type="term" value="F:hydrolase activity"/>
    <property type="evidence" value="ECO:0007669"/>
    <property type="project" value="UniProtKB-KW"/>
</dbReference>
<gene>
    <name evidence="3" type="ORF">SAMN05216245_10440</name>
</gene>
<protein>
    <submittedName>
        <fullName evidence="3">Acetyl esterase/lipase</fullName>
    </submittedName>
</protein>
<dbReference type="AlphaFoldDB" id="A0A1I1ZMD5"/>
<reference evidence="3 4" key="1">
    <citation type="submission" date="2016-10" db="EMBL/GenBank/DDBJ databases">
        <authorList>
            <person name="de Groot N.N."/>
        </authorList>
    </citation>
    <scope>NUCLEOTIDE SEQUENCE [LARGE SCALE GENOMIC DNA]</scope>
    <source>
        <strain evidence="3 4">DSM 9236</strain>
    </source>
</reference>
<dbReference type="Pfam" id="PF07859">
    <property type="entry name" value="Abhydrolase_3"/>
    <property type="match status" value="1"/>
</dbReference>
<keyword evidence="4" id="KW-1185">Reference proteome</keyword>
<dbReference type="Proteomes" id="UP000198896">
    <property type="component" value="Unassembled WGS sequence"/>
</dbReference>
<dbReference type="SUPFAM" id="SSF53474">
    <property type="entry name" value="alpha/beta-Hydrolases"/>
    <property type="match status" value="1"/>
</dbReference>
<feature type="domain" description="Alpha/beta hydrolase fold-3" evidence="2">
    <location>
        <begin position="97"/>
        <end position="299"/>
    </location>
</feature>
<dbReference type="Gene3D" id="3.40.50.1820">
    <property type="entry name" value="alpha/beta hydrolase"/>
    <property type="match status" value="1"/>
</dbReference>
<organism evidence="3 4">
    <name type="scientific">Succiniclasticum ruminis DSM 9236</name>
    <dbReference type="NCBI Taxonomy" id="1123323"/>
    <lineage>
        <taxon>Bacteria</taxon>
        <taxon>Bacillati</taxon>
        <taxon>Bacillota</taxon>
        <taxon>Negativicutes</taxon>
        <taxon>Acidaminococcales</taxon>
        <taxon>Acidaminococcaceae</taxon>
        <taxon>Succiniclasticum</taxon>
    </lineage>
</organism>
<dbReference type="InterPro" id="IPR013094">
    <property type="entry name" value="AB_hydrolase_3"/>
</dbReference>
<dbReference type="InterPro" id="IPR050300">
    <property type="entry name" value="GDXG_lipolytic_enzyme"/>
</dbReference>